<dbReference type="EMBL" id="JAMDLY010000009">
    <property type="protein sequence ID" value="MCY9529310.1"/>
    <property type="molecule type" value="Genomic_DNA"/>
</dbReference>
<reference evidence="1 2" key="1">
    <citation type="submission" date="2022-05" db="EMBL/GenBank/DDBJ databases">
        <title>Genome Sequencing of Bee-Associated Microbes.</title>
        <authorList>
            <person name="Dunlap C."/>
        </authorList>
    </citation>
    <scope>NUCLEOTIDE SEQUENCE [LARGE SCALE GENOMIC DNA]</scope>
    <source>
        <strain evidence="1 2">NRRL NRS-750</strain>
    </source>
</reference>
<evidence type="ECO:0000313" key="1">
    <source>
        <dbReference type="EMBL" id="MCY9529310.1"/>
    </source>
</evidence>
<keyword evidence="2" id="KW-1185">Reference proteome</keyword>
<gene>
    <name evidence="1" type="ORF">M5X04_08180</name>
</gene>
<dbReference type="Gene3D" id="3.90.1750.20">
    <property type="entry name" value="Putative Large Serine Recombinase, Chain B, Domain 2"/>
    <property type="match status" value="1"/>
</dbReference>
<protein>
    <submittedName>
        <fullName evidence="1">Recombinase family protein</fullName>
    </submittedName>
</protein>
<dbReference type="InterPro" id="IPR038109">
    <property type="entry name" value="DNA_bind_recomb_sf"/>
</dbReference>
<comment type="caution">
    <text evidence="1">The sequence shown here is derived from an EMBL/GenBank/DDBJ whole genome shotgun (WGS) entry which is preliminary data.</text>
</comment>
<proteinExistence type="predicted"/>
<evidence type="ECO:0000313" key="2">
    <source>
        <dbReference type="Proteomes" id="UP001527090"/>
    </source>
</evidence>
<accession>A0ABT4E8C1</accession>
<dbReference type="RefSeq" id="WP_155987253.1">
    <property type="nucleotide sequence ID" value="NZ_JAMDLY010000009.1"/>
</dbReference>
<name>A0ABT4E8C1_PAEAL</name>
<sequence>MSQIKKRVFLKEEDWVVVQNTHESIILRKIFEEAKHLLAMRARRGHGGTKAQKHLFY</sequence>
<dbReference type="Proteomes" id="UP001527090">
    <property type="component" value="Unassembled WGS sequence"/>
</dbReference>
<organism evidence="1 2">
    <name type="scientific">Paenibacillus alvei</name>
    <name type="common">Bacillus alvei</name>
    <dbReference type="NCBI Taxonomy" id="44250"/>
    <lineage>
        <taxon>Bacteria</taxon>
        <taxon>Bacillati</taxon>
        <taxon>Bacillota</taxon>
        <taxon>Bacilli</taxon>
        <taxon>Bacillales</taxon>
        <taxon>Paenibacillaceae</taxon>
        <taxon>Paenibacillus</taxon>
    </lineage>
</organism>